<sequence>MLLDYVTGFFSLLFLGSLPRTSETRTCQLFTGNNHVQARQRYAYGDECWPNANEWATFNSSISGRLARSFPSAAVCHTEEYDGELCDVARTEWTNSFWRTNQTGAYSAILWELGYSQCHINSTKTAPCQPGLVPHYSVAAEAISDIQAAVRFAYEKDLYIVVKNTGHCFLGRSSGIGALSIWTHNLKGREWHDSFVVDGAPSGTSGVPAVTLQAGEQWLDVYQDAAAHDVIVVGGAVRTVGAVGGYLTGGGHSPFASKYGLAVDNLLEVNLVTANGETLTLNEYSNPDYFWAIRGGGGSAWGVITSVTYKTHPNPSNIQVVLVSINSTDESTVRTLIHGSLQGLVTVTSGGYIGYGQILNGFQGLFIQPNGTNETFASSFAPFFTMGTLPGADLQIIPIDLPSWLEYCNTFLTDINIAANAISSSRLLSSSALMNNTKQVADLIYNLRDHSPTFGFIGKVNADSSQRAKTAMHPAWEDGRALLDLGVDWADEAPTSEKKQKKEKLIQFSNLMDGVLGDSSGTYTNEANPYEPDWQRVFWGPKYERLLKIKKKVDPTNLFVCNRCVGTDVFWEP</sequence>
<accession>A0ACD3ALH5</accession>
<reference evidence="1 2" key="1">
    <citation type="journal article" date="2019" name="Nat. Ecol. Evol.">
        <title>Megaphylogeny resolves global patterns of mushroom evolution.</title>
        <authorList>
            <person name="Varga T."/>
            <person name="Krizsan K."/>
            <person name="Foldi C."/>
            <person name="Dima B."/>
            <person name="Sanchez-Garcia M."/>
            <person name="Sanchez-Ramirez S."/>
            <person name="Szollosi G.J."/>
            <person name="Szarkandi J.G."/>
            <person name="Papp V."/>
            <person name="Albert L."/>
            <person name="Andreopoulos W."/>
            <person name="Angelini C."/>
            <person name="Antonin V."/>
            <person name="Barry K.W."/>
            <person name="Bougher N.L."/>
            <person name="Buchanan P."/>
            <person name="Buyck B."/>
            <person name="Bense V."/>
            <person name="Catcheside P."/>
            <person name="Chovatia M."/>
            <person name="Cooper J."/>
            <person name="Damon W."/>
            <person name="Desjardin D."/>
            <person name="Finy P."/>
            <person name="Geml J."/>
            <person name="Haridas S."/>
            <person name="Hughes K."/>
            <person name="Justo A."/>
            <person name="Karasinski D."/>
            <person name="Kautmanova I."/>
            <person name="Kiss B."/>
            <person name="Kocsube S."/>
            <person name="Kotiranta H."/>
            <person name="LaButti K.M."/>
            <person name="Lechner B.E."/>
            <person name="Liimatainen K."/>
            <person name="Lipzen A."/>
            <person name="Lukacs Z."/>
            <person name="Mihaltcheva S."/>
            <person name="Morgado L.N."/>
            <person name="Niskanen T."/>
            <person name="Noordeloos M.E."/>
            <person name="Ohm R.A."/>
            <person name="Ortiz-Santana B."/>
            <person name="Ovrebo C."/>
            <person name="Racz N."/>
            <person name="Riley R."/>
            <person name="Savchenko A."/>
            <person name="Shiryaev A."/>
            <person name="Soop K."/>
            <person name="Spirin V."/>
            <person name="Szebenyi C."/>
            <person name="Tomsovsky M."/>
            <person name="Tulloss R.E."/>
            <person name="Uehling J."/>
            <person name="Grigoriev I.V."/>
            <person name="Vagvolgyi C."/>
            <person name="Papp T."/>
            <person name="Martin F.M."/>
            <person name="Miettinen O."/>
            <person name="Hibbett D.S."/>
            <person name="Nagy L.G."/>
        </authorList>
    </citation>
    <scope>NUCLEOTIDE SEQUENCE [LARGE SCALE GENOMIC DNA]</scope>
    <source>
        <strain evidence="1 2">NL-1719</strain>
    </source>
</reference>
<gene>
    <name evidence="1" type="ORF">BDN72DRAFT_148947</name>
</gene>
<evidence type="ECO:0000313" key="1">
    <source>
        <dbReference type="EMBL" id="TFK66371.1"/>
    </source>
</evidence>
<dbReference type="EMBL" id="ML208407">
    <property type="protein sequence ID" value="TFK66371.1"/>
    <property type="molecule type" value="Genomic_DNA"/>
</dbReference>
<evidence type="ECO:0000313" key="2">
    <source>
        <dbReference type="Proteomes" id="UP000308600"/>
    </source>
</evidence>
<name>A0ACD3ALH5_9AGAR</name>
<keyword evidence="2" id="KW-1185">Reference proteome</keyword>
<dbReference type="Proteomes" id="UP000308600">
    <property type="component" value="Unassembled WGS sequence"/>
</dbReference>
<protein>
    <submittedName>
        <fullName evidence="1">FAD binding domain protein</fullName>
    </submittedName>
</protein>
<organism evidence="1 2">
    <name type="scientific">Pluteus cervinus</name>
    <dbReference type="NCBI Taxonomy" id="181527"/>
    <lineage>
        <taxon>Eukaryota</taxon>
        <taxon>Fungi</taxon>
        <taxon>Dikarya</taxon>
        <taxon>Basidiomycota</taxon>
        <taxon>Agaricomycotina</taxon>
        <taxon>Agaricomycetes</taxon>
        <taxon>Agaricomycetidae</taxon>
        <taxon>Agaricales</taxon>
        <taxon>Pluteineae</taxon>
        <taxon>Pluteaceae</taxon>
        <taxon>Pluteus</taxon>
    </lineage>
</organism>
<proteinExistence type="predicted"/>